<evidence type="ECO:0000256" key="1">
    <source>
        <dbReference type="SAM" id="SignalP"/>
    </source>
</evidence>
<dbReference type="EMBL" id="QGNW01000692">
    <property type="protein sequence ID" value="RVW65221.1"/>
    <property type="molecule type" value="Genomic_DNA"/>
</dbReference>
<accession>A0A438FZ23</accession>
<comment type="caution">
    <text evidence="2">The sequence shown here is derived from an EMBL/GenBank/DDBJ whole genome shotgun (WGS) entry which is preliminary data.</text>
</comment>
<sequence length="61" mass="6794">MAPKAFLILGILFFVKAIPFMKSESQMVNDSSTDVAQNSTSIVVSSSPQRIMFQATDHRHH</sequence>
<gene>
    <name evidence="2" type="ORF">CK203_035837</name>
</gene>
<feature type="signal peptide" evidence="1">
    <location>
        <begin position="1"/>
        <end position="17"/>
    </location>
</feature>
<name>A0A438FZ23_VITVI</name>
<organism evidence="2 3">
    <name type="scientific">Vitis vinifera</name>
    <name type="common">Grape</name>
    <dbReference type="NCBI Taxonomy" id="29760"/>
    <lineage>
        <taxon>Eukaryota</taxon>
        <taxon>Viridiplantae</taxon>
        <taxon>Streptophyta</taxon>
        <taxon>Embryophyta</taxon>
        <taxon>Tracheophyta</taxon>
        <taxon>Spermatophyta</taxon>
        <taxon>Magnoliopsida</taxon>
        <taxon>eudicotyledons</taxon>
        <taxon>Gunneridae</taxon>
        <taxon>Pentapetalae</taxon>
        <taxon>rosids</taxon>
        <taxon>Vitales</taxon>
        <taxon>Vitaceae</taxon>
        <taxon>Viteae</taxon>
        <taxon>Vitis</taxon>
    </lineage>
</organism>
<evidence type="ECO:0000313" key="3">
    <source>
        <dbReference type="Proteomes" id="UP000288805"/>
    </source>
</evidence>
<feature type="chain" id="PRO_5019405004" evidence="1">
    <location>
        <begin position="18"/>
        <end position="61"/>
    </location>
</feature>
<protein>
    <submittedName>
        <fullName evidence="2">Uncharacterized protein</fullName>
    </submittedName>
</protein>
<dbReference type="AlphaFoldDB" id="A0A438FZ23"/>
<proteinExistence type="predicted"/>
<dbReference type="Proteomes" id="UP000288805">
    <property type="component" value="Unassembled WGS sequence"/>
</dbReference>
<evidence type="ECO:0000313" key="2">
    <source>
        <dbReference type="EMBL" id="RVW65221.1"/>
    </source>
</evidence>
<reference evidence="2 3" key="1">
    <citation type="journal article" date="2018" name="PLoS Genet.">
        <title>Population sequencing reveals clonal diversity and ancestral inbreeding in the grapevine cultivar Chardonnay.</title>
        <authorList>
            <person name="Roach M.J."/>
            <person name="Johnson D.L."/>
            <person name="Bohlmann J."/>
            <person name="van Vuuren H.J."/>
            <person name="Jones S.J."/>
            <person name="Pretorius I.S."/>
            <person name="Schmidt S.A."/>
            <person name="Borneman A.R."/>
        </authorList>
    </citation>
    <scope>NUCLEOTIDE SEQUENCE [LARGE SCALE GENOMIC DNA]</scope>
    <source>
        <strain evidence="3">cv. Chardonnay</strain>
        <tissue evidence="2">Leaf</tissue>
    </source>
</reference>
<keyword evidence="1" id="KW-0732">Signal</keyword>